<keyword evidence="1 4" id="KW-0597">Phosphoprotein</keyword>
<dbReference type="PANTHER" id="PTHR10151">
    <property type="entry name" value="ECTONUCLEOTIDE PYROPHOSPHATASE/PHOSPHODIESTERASE"/>
    <property type="match status" value="1"/>
</dbReference>
<proteinExistence type="predicted"/>
<dbReference type="PIRSF" id="PIRSF031924">
    <property type="entry name" value="Pi-irrepressible_AP"/>
    <property type="match status" value="1"/>
</dbReference>
<dbReference type="Gene3D" id="3.40.720.10">
    <property type="entry name" value="Alkaline Phosphatase, subunit A"/>
    <property type="match status" value="1"/>
</dbReference>
<gene>
    <name evidence="7" type="ORF">DI536_06365</name>
</gene>
<dbReference type="Proteomes" id="UP000249061">
    <property type="component" value="Unassembled WGS sequence"/>
</dbReference>
<comment type="caution">
    <text evidence="7">The sequence shown here is derived from an EMBL/GenBank/DDBJ whole genome shotgun (WGS) entry which is preliminary data.</text>
</comment>
<dbReference type="CDD" id="cd16016">
    <property type="entry name" value="AP-SPAP"/>
    <property type="match status" value="1"/>
</dbReference>
<accession>A0A2W5W154</accession>
<feature type="binding site" evidence="5">
    <location>
        <begin position="152"/>
        <end position="154"/>
    </location>
    <ligand>
        <name>substrate</name>
    </ligand>
</feature>
<feature type="chain" id="PRO_5016040664" evidence="6">
    <location>
        <begin position="19"/>
        <end position="535"/>
    </location>
</feature>
<evidence type="ECO:0000256" key="6">
    <source>
        <dbReference type="SAM" id="SignalP"/>
    </source>
</evidence>
<dbReference type="SUPFAM" id="SSF53649">
    <property type="entry name" value="Alkaline phosphatase-like"/>
    <property type="match status" value="1"/>
</dbReference>
<evidence type="ECO:0000256" key="5">
    <source>
        <dbReference type="PIRSR" id="PIRSR031924-51"/>
    </source>
</evidence>
<dbReference type="InterPro" id="IPR002591">
    <property type="entry name" value="Phosphodiest/P_Trfase"/>
</dbReference>
<evidence type="ECO:0000313" key="8">
    <source>
        <dbReference type="Proteomes" id="UP000249061"/>
    </source>
</evidence>
<keyword evidence="3 6" id="KW-0732">Signal</keyword>
<dbReference type="Gene3D" id="3.30.1360.150">
    <property type="match status" value="1"/>
</dbReference>
<protein>
    <submittedName>
        <fullName evidence="7">Phosphodiesterase</fullName>
    </submittedName>
</protein>
<evidence type="ECO:0000256" key="1">
    <source>
        <dbReference type="ARBA" id="ARBA00022553"/>
    </source>
</evidence>
<dbReference type="AlphaFoldDB" id="A0A2W5W154"/>
<dbReference type="PANTHER" id="PTHR10151:SF120">
    <property type="entry name" value="BIS(5'-ADENOSYL)-TRIPHOSPHATASE"/>
    <property type="match status" value="1"/>
</dbReference>
<dbReference type="GO" id="GO:0004035">
    <property type="term" value="F:alkaline phosphatase activity"/>
    <property type="evidence" value="ECO:0007669"/>
    <property type="project" value="InterPro"/>
</dbReference>
<dbReference type="Pfam" id="PF01663">
    <property type="entry name" value="Phosphodiest"/>
    <property type="match status" value="1"/>
</dbReference>
<feature type="binding site" evidence="5">
    <location>
        <position position="91"/>
    </location>
    <ligand>
        <name>substrate</name>
    </ligand>
</feature>
<feature type="active site" description="Phosphothreonine intermediate" evidence="4">
    <location>
        <position position="70"/>
    </location>
</feature>
<reference evidence="7 8" key="1">
    <citation type="submission" date="2017-08" db="EMBL/GenBank/DDBJ databases">
        <title>Infants hospitalized years apart are colonized by the same room-sourced microbial strains.</title>
        <authorList>
            <person name="Brooks B."/>
            <person name="Olm M.R."/>
            <person name="Firek B.A."/>
            <person name="Baker R."/>
            <person name="Thomas B.C."/>
            <person name="Morowitz M.J."/>
            <person name="Banfield J.F."/>
        </authorList>
    </citation>
    <scope>NUCLEOTIDE SEQUENCE [LARGE SCALE GENOMIC DNA]</scope>
    <source>
        <strain evidence="7">S2_003_000_R2_14</strain>
    </source>
</reference>
<evidence type="ECO:0000313" key="7">
    <source>
        <dbReference type="EMBL" id="PZR16771.1"/>
    </source>
</evidence>
<dbReference type="EMBL" id="QFQP01000003">
    <property type="protein sequence ID" value="PZR16771.1"/>
    <property type="molecule type" value="Genomic_DNA"/>
</dbReference>
<evidence type="ECO:0000256" key="3">
    <source>
        <dbReference type="ARBA" id="ARBA00022729"/>
    </source>
</evidence>
<sequence>MSRWLVSALLLVSAVAFAKPPKLVVFISVDSFGTDVLQRHRSRFKGGFSKLLNEGAVFPVARYDTLECVTAIGHTTMVTGAYANRHGIVGNRHFNRSTGKIEPSFVDLAHPVLEAPIGNDDSSPANLLTETLSDRLRQATFARGKSIAIAGKGRSAVAMAGRLGEAWWFHEGVGKFVTGTYYRKEFPTWVKAFNDKKLPDGYHDKRWELLAPAKEYWGEDERPFESDWYGMSKIFPHPLNGGLPSPGAQSYSALASSPFMSELEVEFVKAAIDGEQLGKDDVTDLLSVSFSAVDRTYHLYGPTSWEMQDHVLRLDKMINDVIASAEKAAGKGNLLVVLTGDHGGANIPEEWASLGLEGVRVFPQNLQKGVNEELEKKFGAAGLVAAIEETDVYLDWKAIDAKKLDVVAVRRALATWLSKQPDIHLAVSRDDLSSVRGLEREVIHAFHPERSGDVLMVMKPFRVLEFEKAGTSHGAPWSYDADVPIFLYGKGVKSGVYGIEVHPIDLAPTVAALMELSPPASSEGRVLSEAIQLSK</sequence>
<dbReference type="GO" id="GO:0046872">
    <property type="term" value="F:metal ion binding"/>
    <property type="evidence" value="ECO:0007669"/>
    <property type="project" value="UniProtKB-KW"/>
</dbReference>
<dbReference type="InterPro" id="IPR026263">
    <property type="entry name" value="Alkaline_phosphatase_prok"/>
</dbReference>
<name>A0A2W5W154_9BACT</name>
<organism evidence="7 8">
    <name type="scientific">Archangium gephyra</name>
    <dbReference type="NCBI Taxonomy" id="48"/>
    <lineage>
        <taxon>Bacteria</taxon>
        <taxon>Pseudomonadati</taxon>
        <taxon>Myxococcota</taxon>
        <taxon>Myxococcia</taxon>
        <taxon>Myxococcales</taxon>
        <taxon>Cystobacterineae</taxon>
        <taxon>Archangiaceae</taxon>
        <taxon>Archangium</taxon>
    </lineage>
</organism>
<evidence type="ECO:0000256" key="4">
    <source>
        <dbReference type="PIRSR" id="PIRSR031924-50"/>
    </source>
</evidence>
<dbReference type="InterPro" id="IPR017850">
    <property type="entry name" value="Alkaline_phosphatase_core_sf"/>
</dbReference>
<feature type="signal peptide" evidence="6">
    <location>
        <begin position="1"/>
        <end position="18"/>
    </location>
</feature>
<evidence type="ECO:0000256" key="2">
    <source>
        <dbReference type="ARBA" id="ARBA00022723"/>
    </source>
</evidence>
<keyword evidence="2" id="KW-0479">Metal-binding</keyword>